<comment type="function">
    <text evidence="12">Cell wall formation. Adds enolpyruvyl to UDP-N-acetylglucosamine.</text>
</comment>
<evidence type="ECO:0000256" key="12">
    <source>
        <dbReference type="HAMAP-Rule" id="MF_00111"/>
    </source>
</evidence>
<dbReference type="Proteomes" id="UP000824230">
    <property type="component" value="Unassembled WGS sequence"/>
</dbReference>
<evidence type="ECO:0000256" key="2">
    <source>
        <dbReference type="ARBA" id="ARBA00004752"/>
    </source>
</evidence>
<dbReference type="CDD" id="cd01555">
    <property type="entry name" value="UdpNAET"/>
    <property type="match status" value="1"/>
</dbReference>
<feature type="binding site" evidence="12">
    <location>
        <position position="334"/>
    </location>
    <ligand>
        <name>UDP-N-acetyl-alpha-D-glucosamine</name>
        <dbReference type="ChEBI" id="CHEBI:57705"/>
    </ligand>
</feature>
<evidence type="ECO:0000313" key="15">
    <source>
        <dbReference type="Proteomes" id="UP000824230"/>
    </source>
</evidence>
<evidence type="ECO:0000256" key="6">
    <source>
        <dbReference type="ARBA" id="ARBA00022960"/>
    </source>
</evidence>
<dbReference type="Pfam" id="PF00275">
    <property type="entry name" value="EPSP_synthase"/>
    <property type="match status" value="1"/>
</dbReference>
<evidence type="ECO:0000256" key="7">
    <source>
        <dbReference type="ARBA" id="ARBA00022984"/>
    </source>
</evidence>
<keyword evidence="4 12" id="KW-0132">Cell division</keyword>
<keyword evidence="9 12" id="KW-0961">Cell wall biogenesis/degradation</keyword>
<sequence>MNGEESPREGELHKIISDSISESDAGVDGLGRIRITGGISLDGEVKIQGSKNAALPIMAAALLNRGTTVLKGCPRIADVFLMEQILCGLGATTCWQGDTLEICARELKSCVADKELGEKMRSSIVLLGSLLGRWGEGVLPFPGGCVIGARPIDLHLEALRKLGAEFKEEEGCLYGRARGLRGGEITFHRSSVGATQNAVLGAVCAKGTTVIRGCSREPEVSWLCRFLNQAGGQIRGIGTSCLEIRGVSGLHDTVFQIPSDRIAAGTYVCASAITRGKGILLDPPVGEMGALLKAYEKIGGQYMYKSGKLFLCSQRALGPLRWLETGIYPGFPTDLQSIFLAVLTCARGESRIRENIFEDRFKVVPQLQKMGAQITLDGRMARIRGGRLFGTLVKAEELRGGAALVIAGLGAEGETCVENREFIERGYEDISRDLNDLGARTQKD</sequence>
<dbReference type="HAMAP" id="MF_00111">
    <property type="entry name" value="MurA"/>
    <property type="match status" value="1"/>
</dbReference>
<keyword evidence="6 12" id="KW-0133">Cell shape</keyword>
<dbReference type="PANTHER" id="PTHR43783">
    <property type="entry name" value="UDP-N-ACETYLGLUCOSAMINE 1-CARBOXYVINYLTRANSFERASE"/>
    <property type="match status" value="1"/>
</dbReference>
<evidence type="ECO:0000256" key="3">
    <source>
        <dbReference type="ARBA" id="ARBA00022490"/>
    </source>
</evidence>
<dbReference type="InterPro" id="IPR036968">
    <property type="entry name" value="Enolpyruvate_Tfrase_sf"/>
</dbReference>
<dbReference type="InterPro" id="IPR013792">
    <property type="entry name" value="RNA3'P_cycl/enolpyr_Trfase_a/b"/>
</dbReference>
<comment type="pathway">
    <text evidence="2 12">Cell wall biogenesis; peptidoglycan biosynthesis.</text>
</comment>
<evidence type="ECO:0000256" key="4">
    <source>
        <dbReference type="ARBA" id="ARBA00022618"/>
    </source>
</evidence>
<keyword evidence="5 12" id="KW-0808">Transferase</keyword>
<reference evidence="14" key="1">
    <citation type="journal article" date="2021" name="PeerJ">
        <title>Extensive microbial diversity within the chicken gut microbiome revealed by metagenomics and culture.</title>
        <authorList>
            <person name="Gilroy R."/>
            <person name="Ravi A."/>
            <person name="Getino M."/>
            <person name="Pursley I."/>
            <person name="Horton D.L."/>
            <person name="Alikhan N.F."/>
            <person name="Baker D."/>
            <person name="Gharbi K."/>
            <person name="Hall N."/>
            <person name="Watson M."/>
            <person name="Adriaenssens E.M."/>
            <person name="Foster-Nyarko E."/>
            <person name="Jarju S."/>
            <person name="Secka A."/>
            <person name="Antonio M."/>
            <person name="Oren A."/>
            <person name="Chaudhuri R.R."/>
            <person name="La Ragione R."/>
            <person name="Hildebrand F."/>
            <person name="Pallen M.J."/>
        </authorList>
    </citation>
    <scope>NUCLEOTIDE SEQUENCE</scope>
    <source>
        <strain evidence="14">ChiHjej12B11-1927</strain>
    </source>
</reference>
<dbReference type="GO" id="GO:0071555">
    <property type="term" value="P:cell wall organization"/>
    <property type="evidence" value="ECO:0007669"/>
    <property type="project" value="UniProtKB-KW"/>
</dbReference>
<evidence type="ECO:0000256" key="11">
    <source>
        <dbReference type="ARBA" id="ARBA00047527"/>
    </source>
</evidence>
<feature type="binding site" evidence="12">
    <location>
        <position position="121"/>
    </location>
    <ligand>
        <name>UDP-N-acetyl-alpha-D-glucosamine</name>
        <dbReference type="ChEBI" id="CHEBI:57705"/>
    </ligand>
</feature>
<proteinExistence type="inferred from homology"/>
<keyword evidence="7 12" id="KW-0573">Peptidoglycan synthesis</keyword>
<gene>
    <name evidence="12 14" type="primary">murA</name>
    <name evidence="14" type="ORF">H9738_05010</name>
</gene>
<keyword evidence="8 12" id="KW-0131">Cell cycle</keyword>
<dbReference type="GO" id="GO:0008360">
    <property type="term" value="P:regulation of cell shape"/>
    <property type="evidence" value="ECO:0007669"/>
    <property type="project" value="UniProtKB-KW"/>
</dbReference>
<name>A0A9D1VKQ4_9FIRM</name>
<dbReference type="AlphaFoldDB" id="A0A9D1VKQ4"/>
<comment type="catalytic activity">
    <reaction evidence="11 12">
        <text>phosphoenolpyruvate + UDP-N-acetyl-alpha-D-glucosamine = UDP-N-acetyl-3-O-(1-carboxyvinyl)-alpha-D-glucosamine + phosphate</text>
        <dbReference type="Rhea" id="RHEA:18681"/>
        <dbReference type="ChEBI" id="CHEBI:43474"/>
        <dbReference type="ChEBI" id="CHEBI:57705"/>
        <dbReference type="ChEBI" id="CHEBI:58702"/>
        <dbReference type="ChEBI" id="CHEBI:68483"/>
        <dbReference type="EC" id="2.5.1.7"/>
    </reaction>
</comment>
<dbReference type="SUPFAM" id="SSF55205">
    <property type="entry name" value="EPT/RTPC-like"/>
    <property type="match status" value="1"/>
</dbReference>
<reference evidence="14" key="2">
    <citation type="submission" date="2021-04" db="EMBL/GenBank/DDBJ databases">
        <authorList>
            <person name="Gilroy R."/>
        </authorList>
    </citation>
    <scope>NUCLEOTIDE SEQUENCE</scope>
    <source>
        <strain evidence="14">ChiHjej12B11-1927</strain>
    </source>
</reference>
<protein>
    <recommendedName>
        <fullName evidence="12">UDP-N-acetylglucosamine 1-carboxyvinyltransferase</fullName>
        <ecNumber evidence="12">2.5.1.7</ecNumber>
    </recommendedName>
    <alternativeName>
        <fullName evidence="12">Enoylpyruvate transferase</fullName>
    </alternativeName>
    <alternativeName>
        <fullName evidence="12">UDP-N-acetylglucosamine enolpyruvyl transferase</fullName>
        <shortName evidence="12">EPT</shortName>
    </alternativeName>
</protein>
<dbReference type="GO" id="GO:0051301">
    <property type="term" value="P:cell division"/>
    <property type="evidence" value="ECO:0007669"/>
    <property type="project" value="UniProtKB-KW"/>
</dbReference>
<evidence type="ECO:0000256" key="10">
    <source>
        <dbReference type="ARBA" id="ARBA00038367"/>
    </source>
</evidence>
<evidence type="ECO:0000313" key="14">
    <source>
        <dbReference type="EMBL" id="HIX37217.1"/>
    </source>
</evidence>
<dbReference type="NCBIfam" id="TIGR01072">
    <property type="entry name" value="murA"/>
    <property type="match status" value="1"/>
</dbReference>
<evidence type="ECO:0000256" key="9">
    <source>
        <dbReference type="ARBA" id="ARBA00023316"/>
    </source>
</evidence>
<dbReference type="InterPro" id="IPR005750">
    <property type="entry name" value="UDP_GlcNAc_COvinyl_MurA"/>
</dbReference>
<evidence type="ECO:0000256" key="5">
    <source>
        <dbReference type="ARBA" id="ARBA00022679"/>
    </source>
</evidence>
<keyword evidence="12" id="KW-0670">Pyruvate</keyword>
<dbReference type="GO" id="GO:0009252">
    <property type="term" value="P:peptidoglycan biosynthetic process"/>
    <property type="evidence" value="ECO:0007669"/>
    <property type="project" value="UniProtKB-UniRule"/>
</dbReference>
<feature type="active site" description="Proton donor" evidence="12">
    <location>
        <position position="145"/>
    </location>
</feature>
<dbReference type="InterPro" id="IPR050068">
    <property type="entry name" value="MurA_subfamily"/>
</dbReference>
<feature type="domain" description="Enolpyruvate transferase" evidence="13">
    <location>
        <begin position="37"/>
        <end position="433"/>
    </location>
</feature>
<feature type="binding site" evidence="12">
    <location>
        <begin position="51"/>
        <end position="52"/>
    </location>
    <ligand>
        <name>phosphoenolpyruvate</name>
        <dbReference type="ChEBI" id="CHEBI:58702"/>
    </ligand>
</feature>
<dbReference type="Gene3D" id="3.65.10.10">
    <property type="entry name" value="Enolpyruvate transferase domain"/>
    <property type="match status" value="2"/>
</dbReference>
<dbReference type="PANTHER" id="PTHR43783:SF1">
    <property type="entry name" value="UDP-N-ACETYLGLUCOSAMINE 1-CARBOXYVINYLTRANSFERASE"/>
    <property type="match status" value="1"/>
</dbReference>
<organism evidence="14 15">
    <name type="scientific">Candidatus Blautia pullistercoris</name>
    <dbReference type="NCBI Taxonomy" id="2838499"/>
    <lineage>
        <taxon>Bacteria</taxon>
        <taxon>Bacillati</taxon>
        <taxon>Bacillota</taxon>
        <taxon>Clostridia</taxon>
        <taxon>Lachnospirales</taxon>
        <taxon>Lachnospiraceae</taxon>
        <taxon>Blautia</taxon>
    </lineage>
</organism>
<evidence type="ECO:0000256" key="1">
    <source>
        <dbReference type="ARBA" id="ARBA00004496"/>
    </source>
</evidence>
<comment type="caution">
    <text evidence="12">Lacks conserved residue(s) required for the propagation of feature annotation.</text>
</comment>
<dbReference type="GO" id="GO:0005737">
    <property type="term" value="C:cytoplasm"/>
    <property type="evidence" value="ECO:0007669"/>
    <property type="project" value="UniProtKB-SubCell"/>
</dbReference>
<evidence type="ECO:0000259" key="13">
    <source>
        <dbReference type="Pfam" id="PF00275"/>
    </source>
</evidence>
<accession>A0A9D1VKQ4</accession>
<dbReference type="InterPro" id="IPR001986">
    <property type="entry name" value="Enolpyruvate_Tfrase_dom"/>
</dbReference>
<comment type="caution">
    <text evidence="14">The sequence shown here is derived from an EMBL/GenBank/DDBJ whole genome shotgun (WGS) entry which is preliminary data.</text>
</comment>
<dbReference type="NCBIfam" id="NF006873">
    <property type="entry name" value="PRK09369.1"/>
    <property type="match status" value="1"/>
</dbReference>
<dbReference type="GO" id="GO:0019277">
    <property type="term" value="P:UDP-N-acetylgalactosamine biosynthetic process"/>
    <property type="evidence" value="ECO:0007669"/>
    <property type="project" value="InterPro"/>
</dbReference>
<comment type="similarity">
    <text evidence="10 12">Belongs to the EPSP synthase family. MurA subfamily.</text>
</comment>
<comment type="subcellular location">
    <subcellularLocation>
        <location evidence="1 12">Cytoplasm</location>
    </subcellularLocation>
</comment>
<keyword evidence="3 12" id="KW-0963">Cytoplasm</keyword>
<evidence type="ECO:0000256" key="8">
    <source>
        <dbReference type="ARBA" id="ARBA00023306"/>
    </source>
</evidence>
<dbReference type="EC" id="2.5.1.7" evidence="12"/>
<dbReference type="EMBL" id="DXFG01000094">
    <property type="protein sequence ID" value="HIX37217.1"/>
    <property type="molecule type" value="Genomic_DNA"/>
</dbReference>
<dbReference type="GO" id="GO:0008760">
    <property type="term" value="F:UDP-N-acetylglucosamine 1-carboxyvinyltransferase activity"/>
    <property type="evidence" value="ECO:0007669"/>
    <property type="project" value="UniProtKB-UniRule"/>
</dbReference>
<feature type="modified residue" description="2-(S-cysteinyl)pyruvic acid O-phosphothioketal" evidence="12">
    <location>
        <position position="145"/>
    </location>
</feature>
<feature type="binding site" evidence="12">
    <location>
        <position position="356"/>
    </location>
    <ligand>
        <name>UDP-N-acetyl-alpha-D-glucosamine</name>
        <dbReference type="ChEBI" id="CHEBI:57705"/>
    </ligand>
</feature>
<feature type="binding site" evidence="12">
    <location>
        <begin position="150"/>
        <end position="154"/>
    </location>
    <ligand>
        <name>UDP-N-acetyl-alpha-D-glucosamine</name>
        <dbReference type="ChEBI" id="CHEBI:57705"/>
    </ligand>
</feature>